<dbReference type="Pfam" id="PF14579">
    <property type="entry name" value="HHH_6"/>
    <property type="match status" value="1"/>
</dbReference>
<evidence type="ECO:0000256" key="13">
    <source>
        <dbReference type="ARBA" id="ARBA00023204"/>
    </source>
</evidence>
<dbReference type="SMART" id="SM00481">
    <property type="entry name" value="POLIIIAc"/>
    <property type="match status" value="1"/>
</dbReference>
<evidence type="ECO:0000313" key="17">
    <source>
        <dbReference type="EMBL" id="MBM7800189.1"/>
    </source>
</evidence>
<proteinExistence type="inferred from homology"/>
<feature type="domain" description="Polymerase/histidinol phosphatase N-terminal" evidence="16">
    <location>
        <begin position="6"/>
        <end position="73"/>
    </location>
</feature>
<keyword evidence="13" id="KW-0234">DNA repair</keyword>
<keyword evidence="12" id="KW-0239">DNA-directed DNA polymerase</keyword>
<feature type="compositionally biased region" description="Low complexity" evidence="15">
    <location>
        <begin position="994"/>
        <end position="1016"/>
    </location>
</feature>
<feature type="region of interest" description="Disordered" evidence="15">
    <location>
        <begin position="994"/>
        <end position="1031"/>
    </location>
</feature>
<keyword evidence="18" id="KW-1185">Reference proteome</keyword>
<comment type="caution">
    <text evidence="17">The sequence shown here is derived from an EMBL/GenBank/DDBJ whole genome shotgun (WGS) entry which is preliminary data.</text>
</comment>
<name>A0ABS2RMG3_9ACTN</name>
<organism evidence="17 18">
    <name type="scientific">Microlunatus panaciterrae</name>
    <dbReference type="NCBI Taxonomy" id="400768"/>
    <lineage>
        <taxon>Bacteria</taxon>
        <taxon>Bacillati</taxon>
        <taxon>Actinomycetota</taxon>
        <taxon>Actinomycetes</taxon>
        <taxon>Propionibacteriales</taxon>
        <taxon>Propionibacteriaceae</taxon>
        <taxon>Microlunatus</taxon>
    </lineage>
</organism>
<dbReference type="Gene3D" id="3.20.20.140">
    <property type="entry name" value="Metal-dependent hydrolases"/>
    <property type="match status" value="1"/>
</dbReference>
<sequence>MTDPFVHLRVASGYSLRYGASHPSTLVERAAEYDMDTLALTDRDGLYGAVRFAKACLRTGIAPVLGVDLAVPFLFDRLAGGRRSARATSRTPTRGGAVRDQRLPRVVVLATSKAGWASLCRLVSTTHLSGHRGEPVSSLDLIADHAADGQLMIMLGADSELGEAASANQPGLAEEVLHRWQERVDLQQLAVAVTHYRNPGDGFGSLTQAARMLGLADRQGISAVLTNAVRMSDRHLAPTVDVLDSARRLVALDTRNVDRRNAEGYLKSGKEMAEIADEVARQAGRGENGGTRLLAQTRALATRCALDPRRDLGLGEIHLPELSVLNRSGLDRSGLNRSGLNRSGLNRSGTPAADALAILRQRCSDGVARRYGAAGPTEMGRIEARLAAELEVVAGLGFAPYFLTVADVVGLIKEMGVRCAARGSGAGSLVNYLLGISGVDPLRHGLVMERFLSPLRRALPDVDIDVESARRLDVYEKILDTFGGERVACVAMLDTYRVRHAVRDVGAALSLPPGEVDAIAKAFPHIRARDARSALRDLPELRAAGLGERRLDLLFSLVESLDGLPRHIALHPCGVLLSDATLLDRTPVEASHGGFPMSQFDKDDVEDLGLLKLDVLGIRMQSSMAHAISEIKRTEAIEVDVDGLELDDQDTFAMIKNAATLGCFQIESPGQRELVGKFAPETFNDIIIDISLFRPGPVKSDMITPFLRARQGWSLPQFLHPDLEEHLRETAGVVVFHEQVLQIIATFTGCSLAEADEARRGLGDHLGKDEVKAWLVPAARRRGYPESVIDQVWEVLEAFASFGFCKAHAAAFALPTYQSAWLKAHYPAHFLAGVLTHDPGMYPKRLIIEEARRLGVAILSLDVNASTGAYTVERVGRYDEPPPTVLGLPPRLAPGAGLPDGRDFGIRLSLADVKGINETEIERIVAGRPYHSLSDFWFRSSVSHPVVERLVLAGGFDSIYGIGVSTPVRRRNRVTRRDLLLAVADLQREEQAAARAASKARGLRRTSSTRPSSTGTDPRDLAKAQSAATAPVRAQSVQLAFDFTEEPDLETPEQATPAPPASDLVCSGLPEMSDAERVRAELSILGLDASRHVVDFYLPMMKQLGITFSADLLSARSRSELLVAGVKVATQTPPVRSGRRVVFLTLDDTTGPVDATFFEDAQGPYAATLFASWMLVVRGELRRTGPRGVSLRATGCWDLNALHSCWRATLDQTGDAGRAIEAVHELMALPPEGFGPADARPADGARPADEELVGPGGATTLPAVADGDAQQHTRGGGMGRRRVLVHASGFRQSPYADIKPADSTITDPPRKVWHTSPGSSGR</sequence>
<evidence type="ECO:0000256" key="2">
    <source>
        <dbReference type="ARBA" id="ARBA00007391"/>
    </source>
</evidence>
<dbReference type="Gene3D" id="1.10.10.1600">
    <property type="entry name" value="Bacterial DNA polymerase III alpha subunit, thumb domain"/>
    <property type="match status" value="1"/>
</dbReference>
<evidence type="ECO:0000256" key="7">
    <source>
        <dbReference type="ARBA" id="ARBA00022490"/>
    </source>
</evidence>
<dbReference type="InterPro" id="IPR029460">
    <property type="entry name" value="DNAPol_HHH"/>
</dbReference>
<dbReference type="Pfam" id="PF01336">
    <property type="entry name" value="tRNA_anti-codon"/>
    <property type="match status" value="1"/>
</dbReference>
<evidence type="ECO:0000256" key="4">
    <source>
        <dbReference type="ARBA" id="ARBA00012417"/>
    </source>
</evidence>
<evidence type="ECO:0000313" key="18">
    <source>
        <dbReference type="Proteomes" id="UP000704762"/>
    </source>
</evidence>
<evidence type="ECO:0000256" key="14">
    <source>
        <dbReference type="ARBA" id="ARBA00049244"/>
    </source>
</evidence>
<evidence type="ECO:0000256" key="12">
    <source>
        <dbReference type="ARBA" id="ARBA00022932"/>
    </source>
</evidence>
<evidence type="ECO:0000256" key="9">
    <source>
        <dbReference type="ARBA" id="ARBA00022695"/>
    </source>
</evidence>
<keyword evidence="7" id="KW-0963">Cytoplasm</keyword>
<keyword evidence="8 17" id="KW-0808">Transferase</keyword>
<evidence type="ECO:0000256" key="5">
    <source>
        <dbReference type="ARBA" id="ARBA00017273"/>
    </source>
</evidence>
<comment type="similarity">
    <text evidence="3">Belongs to the DNA polymerase type-C family. DnaE subfamily.</text>
</comment>
<evidence type="ECO:0000256" key="11">
    <source>
        <dbReference type="ARBA" id="ARBA00022763"/>
    </source>
</evidence>
<dbReference type="PANTHER" id="PTHR32294">
    <property type="entry name" value="DNA POLYMERASE III SUBUNIT ALPHA"/>
    <property type="match status" value="1"/>
</dbReference>
<keyword evidence="11" id="KW-0227">DNA damage</keyword>
<dbReference type="Pfam" id="PF02811">
    <property type="entry name" value="PHP"/>
    <property type="match status" value="1"/>
</dbReference>
<dbReference type="EC" id="2.7.7.7" evidence="4"/>
<protein>
    <recommendedName>
        <fullName evidence="6">DNA polymerase III subunit alpha</fullName>
        <ecNumber evidence="4">2.7.7.7</ecNumber>
    </recommendedName>
    <alternativeName>
        <fullName evidence="5">Error-prone DNA polymerase</fullName>
    </alternativeName>
</protein>
<dbReference type="InterPro" id="IPR004805">
    <property type="entry name" value="DnaE2/DnaE/PolC"/>
</dbReference>
<dbReference type="InterPro" id="IPR004365">
    <property type="entry name" value="NA-bd_OB_tRNA"/>
</dbReference>
<comment type="catalytic activity">
    <reaction evidence="14">
        <text>DNA(n) + a 2'-deoxyribonucleoside 5'-triphosphate = DNA(n+1) + diphosphate</text>
        <dbReference type="Rhea" id="RHEA:22508"/>
        <dbReference type="Rhea" id="RHEA-COMP:17339"/>
        <dbReference type="Rhea" id="RHEA-COMP:17340"/>
        <dbReference type="ChEBI" id="CHEBI:33019"/>
        <dbReference type="ChEBI" id="CHEBI:61560"/>
        <dbReference type="ChEBI" id="CHEBI:173112"/>
        <dbReference type="EC" id="2.7.7.7"/>
    </reaction>
</comment>
<dbReference type="NCBIfam" id="TIGR00594">
    <property type="entry name" value="polc"/>
    <property type="match status" value="1"/>
</dbReference>
<evidence type="ECO:0000256" key="1">
    <source>
        <dbReference type="ARBA" id="ARBA00004496"/>
    </source>
</evidence>
<feature type="region of interest" description="Disordered" evidence="15">
    <location>
        <begin position="1234"/>
        <end position="1322"/>
    </location>
</feature>
<dbReference type="InterPro" id="IPR011708">
    <property type="entry name" value="DNA_pol3_alpha_NTPase_dom"/>
</dbReference>
<evidence type="ECO:0000256" key="6">
    <source>
        <dbReference type="ARBA" id="ARBA00019114"/>
    </source>
</evidence>
<evidence type="ECO:0000256" key="8">
    <source>
        <dbReference type="ARBA" id="ARBA00022679"/>
    </source>
</evidence>
<reference evidence="17 18" key="1">
    <citation type="submission" date="2021-01" db="EMBL/GenBank/DDBJ databases">
        <title>Sequencing the genomes of 1000 actinobacteria strains.</title>
        <authorList>
            <person name="Klenk H.-P."/>
        </authorList>
    </citation>
    <scope>NUCLEOTIDE SEQUENCE [LARGE SCALE GENOMIC DNA]</scope>
    <source>
        <strain evidence="17 18">DSM 18662</strain>
    </source>
</reference>
<evidence type="ECO:0000256" key="15">
    <source>
        <dbReference type="SAM" id="MobiDB-lite"/>
    </source>
</evidence>
<dbReference type="EMBL" id="JAFBCF010000001">
    <property type="protein sequence ID" value="MBM7800189.1"/>
    <property type="molecule type" value="Genomic_DNA"/>
</dbReference>
<feature type="compositionally biased region" description="Basic and acidic residues" evidence="15">
    <location>
        <begin position="1240"/>
        <end position="1249"/>
    </location>
</feature>
<dbReference type="InterPro" id="IPR003141">
    <property type="entry name" value="Pol/His_phosphatase_N"/>
</dbReference>
<dbReference type="GO" id="GO:0003887">
    <property type="term" value="F:DNA-directed DNA polymerase activity"/>
    <property type="evidence" value="ECO:0007669"/>
    <property type="project" value="UniProtKB-EC"/>
</dbReference>
<evidence type="ECO:0000256" key="10">
    <source>
        <dbReference type="ARBA" id="ARBA00022705"/>
    </source>
</evidence>
<accession>A0ABS2RMG3</accession>
<dbReference type="InterPro" id="IPR040982">
    <property type="entry name" value="DNA_pol3_finger"/>
</dbReference>
<dbReference type="InterPro" id="IPR041931">
    <property type="entry name" value="DNA_pol3_alpha_thumb_dom"/>
</dbReference>
<keyword evidence="9 17" id="KW-0548">Nucleotidyltransferase</keyword>
<dbReference type="RefSeq" id="WP_204919441.1">
    <property type="nucleotide sequence ID" value="NZ_BAAAQP010000003.1"/>
</dbReference>
<dbReference type="CDD" id="cd04485">
    <property type="entry name" value="DnaE_OBF"/>
    <property type="match status" value="1"/>
</dbReference>
<gene>
    <name evidence="17" type="ORF">JOE57_003110</name>
</gene>
<comment type="subcellular location">
    <subcellularLocation>
        <location evidence="1">Cytoplasm</location>
    </subcellularLocation>
</comment>
<dbReference type="Pfam" id="PF17657">
    <property type="entry name" value="DNA_pol3_finger"/>
    <property type="match status" value="1"/>
</dbReference>
<evidence type="ECO:0000256" key="3">
    <source>
        <dbReference type="ARBA" id="ARBA00009496"/>
    </source>
</evidence>
<comment type="similarity">
    <text evidence="2">Belongs to the DNA polymerase type-C family. DnaE2 subfamily.</text>
</comment>
<dbReference type="PANTHER" id="PTHR32294:SF4">
    <property type="entry name" value="ERROR-PRONE DNA POLYMERASE"/>
    <property type="match status" value="1"/>
</dbReference>
<dbReference type="InterPro" id="IPR004013">
    <property type="entry name" value="PHP_dom"/>
</dbReference>
<dbReference type="Pfam" id="PF07733">
    <property type="entry name" value="DNA_pol3_alpha"/>
    <property type="match status" value="1"/>
</dbReference>
<dbReference type="Proteomes" id="UP000704762">
    <property type="component" value="Unassembled WGS sequence"/>
</dbReference>
<keyword evidence="10" id="KW-0235">DNA replication</keyword>
<evidence type="ECO:0000259" key="16">
    <source>
        <dbReference type="SMART" id="SM00481"/>
    </source>
</evidence>